<evidence type="ECO:0000313" key="2">
    <source>
        <dbReference type="Proteomes" id="UP000676336"/>
    </source>
</evidence>
<proteinExistence type="predicted"/>
<evidence type="ECO:0000313" key="1">
    <source>
        <dbReference type="EMBL" id="CAF4860265.1"/>
    </source>
</evidence>
<reference evidence="1" key="1">
    <citation type="submission" date="2021-02" db="EMBL/GenBank/DDBJ databases">
        <authorList>
            <person name="Nowell W R."/>
        </authorList>
    </citation>
    <scope>NUCLEOTIDE SEQUENCE</scope>
</reference>
<protein>
    <submittedName>
        <fullName evidence="1">Uncharacterized protein</fullName>
    </submittedName>
</protein>
<organism evidence="1 2">
    <name type="scientific">Rotaria magnacalcarata</name>
    <dbReference type="NCBI Taxonomy" id="392030"/>
    <lineage>
        <taxon>Eukaryota</taxon>
        <taxon>Metazoa</taxon>
        <taxon>Spiralia</taxon>
        <taxon>Gnathifera</taxon>
        <taxon>Rotifera</taxon>
        <taxon>Eurotatoria</taxon>
        <taxon>Bdelloidea</taxon>
        <taxon>Philodinida</taxon>
        <taxon>Philodinidae</taxon>
        <taxon>Rotaria</taxon>
    </lineage>
</organism>
<accession>A0A8S3C3M2</accession>
<gene>
    <name evidence="1" type="ORF">SMN809_LOCUS49819</name>
</gene>
<dbReference type="AlphaFoldDB" id="A0A8S3C3M2"/>
<dbReference type="EMBL" id="CAJOBI010163426">
    <property type="protein sequence ID" value="CAF4860265.1"/>
    <property type="molecule type" value="Genomic_DNA"/>
</dbReference>
<feature type="non-terminal residue" evidence="1">
    <location>
        <position position="1"/>
    </location>
</feature>
<dbReference type="Proteomes" id="UP000676336">
    <property type="component" value="Unassembled WGS sequence"/>
</dbReference>
<comment type="caution">
    <text evidence="1">The sequence shown here is derived from an EMBL/GenBank/DDBJ whole genome shotgun (WGS) entry which is preliminary data.</text>
</comment>
<sequence length="38" mass="4107">MDALRLIDIDEEVAKNDRQLAGIFSGNVLLPGMDPAAH</sequence>
<name>A0A8S3C3M2_9BILA</name>